<dbReference type="SMART" id="SM00138">
    <property type="entry name" value="MeTrc"/>
    <property type="match status" value="1"/>
</dbReference>
<dbReference type="RefSeq" id="WP_344694833.1">
    <property type="nucleotide sequence ID" value="NZ_BAABBF010000015.1"/>
</dbReference>
<keyword evidence="8" id="KW-1185">Reference proteome</keyword>
<evidence type="ECO:0000256" key="4">
    <source>
        <dbReference type="ARBA" id="ARBA00022691"/>
    </source>
</evidence>
<dbReference type="SUPFAM" id="SSF47757">
    <property type="entry name" value="Chemotaxis receptor methyltransferase CheR, N-terminal domain"/>
    <property type="match status" value="1"/>
</dbReference>
<dbReference type="PRINTS" id="PR00996">
    <property type="entry name" value="CHERMTFRASE"/>
</dbReference>
<dbReference type="SUPFAM" id="SSF53335">
    <property type="entry name" value="S-adenosyl-L-methionine-dependent methyltransferases"/>
    <property type="match status" value="1"/>
</dbReference>
<dbReference type="PIRSF" id="PIRSF000410">
    <property type="entry name" value="CheR"/>
    <property type="match status" value="1"/>
</dbReference>
<dbReference type="PANTHER" id="PTHR24422">
    <property type="entry name" value="CHEMOTAXIS PROTEIN METHYLTRANSFERASE"/>
    <property type="match status" value="1"/>
</dbReference>
<proteinExistence type="predicted"/>
<dbReference type="Pfam" id="PF03705">
    <property type="entry name" value="CheR_N"/>
    <property type="match status" value="1"/>
</dbReference>
<protein>
    <recommendedName>
        <fullName evidence="5">Chemotaxis protein methyltransferase</fullName>
        <ecNumber evidence="5">2.1.1.80</ecNumber>
    </recommendedName>
</protein>
<dbReference type="EMBL" id="BAABBF010000015">
    <property type="protein sequence ID" value="GAA3725323.1"/>
    <property type="molecule type" value="Genomic_DNA"/>
</dbReference>
<dbReference type="InterPro" id="IPR050903">
    <property type="entry name" value="Bact_Chemotaxis_MeTrfase"/>
</dbReference>
<dbReference type="Pfam" id="PF01739">
    <property type="entry name" value="CheR"/>
    <property type="match status" value="1"/>
</dbReference>
<evidence type="ECO:0000256" key="2">
    <source>
        <dbReference type="ARBA" id="ARBA00022603"/>
    </source>
</evidence>
<feature type="domain" description="CheR-type methyltransferase" evidence="6">
    <location>
        <begin position="10"/>
        <end position="289"/>
    </location>
</feature>
<dbReference type="Gene3D" id="3.40.50.150">
    <property type="entry name" value="Vaccinia Virus protein VP39"/>
    <property type="match status" value="1"/>
</dbReference>
<gene>
    <name evidence="7" type="ORF">GCM10022268_36570</name>
</gene>
<dbReference type="InterPro" id="IPR022641">
    <property type="entry name" value="CheR_N"/>
</dbReference>
<sequence>MLSAAAPVADAAAGPVITPQDYAKFCEFFYRKTGMMFSDNKAYFVERRLQDRILATRSNTFRDYFTLIRFETSGTEMQHLVNAMTVNETYFYREDYQFDALVQHVLPDIARTRAPGKPIRIWSLPCSTGEEPYSIAMQILENWAQADAYDIEILASDIDSRVIVDARAGIYSARALHRLSDALKAKYFRPHDDGFRICDALRGSIDFSVVNVSDPVAMRRFRDIDVVFCRNMLIYFDDDSRRQAVETLYESMRPGGVICLGHSESMSRMSAMFEPRRYGGTILYQRPVDHD</sequence>
<evidence type="ECO:0000256" key="5">
    <source>
        <dbReference type="PIRNR" id="PIRNR000410"/>
    </source>
</evidence>
<keyword evidence="2 5" id="KW-0489">Methyltransferase</keyword>
<dbReference type="Proteomes" id="UP001500523">
    <property type="component" value="Unassembled WGS sequence"/>
</dbReference>
<dbReference type="PROSITE" id="PS50123">
    <property type="entry name" value="CHER"/>
    <property type="match status" value="1"/>
</dbReference>
<reference evidence="8" key="1">
    <citation type="journal article" date="2019" name="Int. J. Syst. Evol. Microbiol.">
        <title>The Global Catalogue of Microorganisms (GCM) 10K type strain sequencing project: providing services to taxonomists for standard genome sequencing and annotation.</title>
        <authorList>
            <consortium name="The Broad Institute Genomics Platform"/>
            <consortium name="The Broad Institute Genome Sequencing Center for Infectious Disease"/>
            <person name="Wu L."/>
            <person name="Ma J."/>
        </authorList>
    </citation>
    <scope>NUCLEOTIDE SEQUENCE [LARGE SCALE GENOMIC DNA]</scope>
    <source>
        <strain evidence="8">JCM 17498</strain>
    </source>
</reference>
<dbReference type="InterPro" id="IPR029063">
    <property type="entry name" value="SAM-dependent_MTases_sf"/>
</dbReference>
<evidence type="ECO:0000256" key="3">
    <source>
        <dbReference type="ARBA" id="ARBA00022679"/>
    </source>
</evidence>
<dbReference type="InterPro" id="IPR000780">
    <property type="entry name" value="CheR_MeTrfase"/>
</dbReference>
<evidence type="ECO:0000313" key="7">
    <source>
        <dbReference type="EMBL" id="GAA3725323.1"/>
    </source>
</evidence>
<comment type="caution">
    <text evidence="7">The sequence shown here is derived from an EMBL/GenBank/DDBJ whole genome shotgun (WGS) entry which is preliminary data.</text>
</comment>
<dbReference type="PANTHER" id="PTHR24422:SF10">
    <property type="entry name" value="CHEMOTAXIS PROTEIN METHYLTRANSFERASE 2"/>
    <property type="match status" value="1"/>
</dbReference>
<dbReference type="InterPro" id="IPR022642">
    <property type="entry name" value="CheR_C"/>
</dbReference>
<dbReference type="InterPro" id="IPR026024">
    <property type="entry name" value="Chemotaxis_MeTrfase_CheR"/>
</dbReference>
<comment type="catalytic activity">
    <reaction evidence="1 5">
        <text>L-glutamyl-[protein] + S-adenosyl-L-methionine = [protein]-L-glutamate 5-O-methyl ester + S-adenosyl-L-homocysteine</text>
        <dbReference type="Rhea" id="RHEA:24452"/>
        <dbReference type="Rhea" id="RHEA-COMP:10208"/>
        <dbReference type="Rhea" id="RHEA-COMP:10311"/>
        <dbReference type="ChEBI" id="CHEBI:29973"/>
        <dbReference type="ChEBI" id="CHEBI:57856"/>
        <dbReference type="ChEBI" id="CHEBI:59789"/>
        <dbReference type="ChEBI" id="CHEBI:82795"/>
        <dbReference type="EC" id="2.1.1.80"/>
    </reaction>
</comment>
<keyword evidence="3 5" id="KW-0808">Transferase</keyword>
<dbReference type="InterPro" id="IPR036804">
    <property type="entry name" value="CheR_N_sf"/>
</dbReference>
<accession>A0ABP7EZY8</accession>
<evidence type="ECO:0000256" key="1">
    <source>
        <dbReference type="ARBA" id="ARBA00001541"/>
    </source>
</evidence>
<dbReference type="EC" id="2.1.1.80" evidence="5"/>
<dbReference type="Gene3D" id="1.10.155.10">
    <property type="entry name" value="Chemotaxis receptor methyltransferase CheR, N-terminal domain"/>
    <property type="match status" value="1"/>
</dbReference>
<evidence type="ECO:0000313" key="8">
    <source>
        <dbReference type="Proteomes" id="UP001500523"/>
    </source>
</evidence>
<organism evidence="7 8">
    <name type="scientific">Sphingomonas cynarae</name>
    <dbReference type="NCBI Taxonomy" id="930197"/>
    <lineage>
        <taxon>Bacteria</taxon>
        <taxon>Pseudomonadati</taxon>
        <taxon>Pseudomonadota</taxon>
        <taxon>Alphaproteobacteria</taxon>
        <taxon>Sphingomonadales</taxon>
        <taxon>Sphingomonadaceae</taxon>
        <taxon>Sphingomonas</taxon>
    </lineage>
</organism>
<keyword evidence="4 5" id="KW-0949">S-adenosyl-L-methionine</keyword>
<comment type="function">
    <text evidence="5">Methylation of the membrane-bound methyl-accepting chemotaxis proteins (MCP) to form gamma-glutamyl methyl ester residues in MCP.</text>
</comment>
<name>A0ABP7EZY8_9SPHN</name>
<evidence type="ECO:0000259" key="6">
    <source>
        <dbReference type="PROSITE" id="PS50123"/>
    </source>
</evidence>